<keyword evidence="1" id="KW-0678">Repressor</keyword>
<dbReference type="PROSITE" id="PS50932">
    <property type="entry name" value="HTH_LACI_2"/>
    <property type="match status" value="1"/>
</dbReference>
<dbReference type="InterPro" id="IPR046335">
    <property type="entry name" value="LacI/GalR-like_sensor"/>
</dbReference>
<sequence>MNDVSRVAGVSRGTVSNYINGRSVRPNTKLKIENAIKTLNYVPNATARALKTNRSNYVVWIIPTVNSPFFSELSYHMQIALDALGYKMILCNSNSQASKEMAYIEMAKTQKVAGIITMSYADISHLVSPDIPLVAIENRVTQNFPLIISDNYQGGFIAAEQLYQRGARRLLFISKTPVVGVSALREKGFKDFCQQNHIHYHRFIASDSVQFIDDFEQFINSNITYKSFNYDGIFSDSDEYASDFWHLLLQHHIAVPADVQIIGFDAAKIYARQQPMLSSIRQPIEKIVHIAVQQLQYQLSKPNTKSSLVKPIILPVTFIEGMTTK</sequence>
<dbReference type="InterPro" id="IPR028082">
    <property type="entry name" value="Peripla_BP_I"/>
</dbReference>
<dbReference type="SUPFAM" id="SSF53822">
    <property type="entry name" value="Periplasmic binding protein-like I"/>
    <property type="match status" value="1"/>
</dbReference>
<evidence type="ECO:0000256" key="4">
    <source>
        <dbReference type="ARBA" id="ARBA00023163"/>
    </source>
</evidence>
<dbReference type="InterPro" id="IPR000843">
    <property type="entry name" value="HTH_LacI"/>
</dbReference>
<evidence type="ECO:0000256" key="3">
    <source>
        <dbReference type="ARBA" id="ARBA00023125"/>
    </source>
</evidence>
<dbReference type="Proteomes" id="UP000295681">
    <property type="component" value="Unassembled WGS sequence"/>
</dbReference>
<gene>
    <name evidence="7" type="ORF">C5L23_001622</name>
</gene>
<dbReference type="Pfam" id="PF13377">
    <property type="entry name" value="Peripla_BP_3"/>
    <property type="match status" value="1"/>
</dbReference>
<dbReference type="CDD" id="cd06291">
    <property type="entry name" value="PBP1_Qymf-like"/>
    <property type="match status" value="1"/>
</dbReference>
<dbReference type="GO" id="GO:0000976">
    <property type="term" value="F:transcription cis-regulatory region binding"/>
    <property type="evidence" value="ECO:0007669"/>
    <property type="project" value="TreeGrafter"/>
</dbReference>
<keyword evidence="3" id="KW-0238">DNA-binding</keyword>
<proteinExistence type="predicted"/>
<dbReference type="EMBL" id="PUFI01000002">
    <property type="protein sequence ID" value="TDG70098.1"/>
    <property type="molecule type" value="Genomic_DNA"/>
</dbReference>
<dbReference type="PANTHER" id="PTHR30146:SF95">
    <property type="entry name" value="RIBOSE OPERON REPRESSOR"/>
    <property type="match status" value="1"/>
</dbReference>
<dbReference type="SUPFAM" id="SSF47413">
    <property type="entry name" value="lambda repressor-like DNA-binding domains"/>
    <property type="match status" value="1"/>
</dbReference>
<accession>A0A4R5NBS7</accession>
<comment type="caution">
    <text evidence="7">The sequence shown here is derived from an EMBL/GenBank/DDBJ whole genome shotgun (WGS) entry which is preliminary data.</text>
</comment>
<evidence type="ECO:0000259" key="6">
    <source>
        <dbReference type="PROSITE" id="PS50943"/>
    </source>
</evidence>
<evidence type="ECO:0000259" key="5">
    <source>
        <dbReference type="PROSITE" id="PS50932"/>
    </source>
</evidence>
<evidence type="ECO:0000256" key="1">
    <source>
        <dbReference type="ARBA" id="ARBA00022491"/>
    </source>
</evidence>
<evidence type="ECO:0000256" key="2">
    <source>
        <dbReference type="ARBA" id="ARBA00023015"/>
    </source>
</evidence>
<dbReference type="Pfam" id="PF00356">
    <property type="entry name" value="LacI"/>
    <property type="match status" value="1"/>
</dbReference>
<dbReference type="STRING" id="907931.GCA_000165675_01877"/>
<dbReference type="RefSeq" id="WP_029508580.1">
    <property type="nucleotide sequence ID" value="NZ_JAGYGP010000003.1"/>
</dbReference>
<dbReference type="Gene3D" id="3.40.50.2300">
    <property type="match status" value="2"/>
</dbReference>
<dbReference type="PANTHER" id="PTHR30146">
    <property type="entry name" value="LACI-RELATED TRANSCRIPTIONAL REPRESSOR"/>
    <property type="match status" value="1"/>
</dbReference>
<dbReference type="SMART" id="SM00354">
    <property type="entry name" value="HTH_LACI"/>
    <property type="match status" value="1"/>
</dbReference>
<dbReference type="AlphaFoldDB" id="A0A4R5NBS7"/>
<evidence type="ECO:0000313" key="8">
    <source>
        <dbReference type="Proteomes" id="UP000295681"/>
    </source>
</evidence>
<dbReference type="InterPro" id="IPR001387">
    <property type="entry name" value="Cro/C1-type_HTH"/>
</dbReference>
<evidence type="ECO:0000313" key="7">
    <source>
        <dbReference type="EMBL" id="TDG70098.1"/>
    </source>
</evidence>
<name>A0A4R5NBS7_9LACO</name>
<feature type="domain" description="HTH cro/C1-type" evidence="6">
    <location>
        <begin position="3"/>
        <end position="42"/>
    </location>
</feature>
<dbReference type="PROSITE" id="PS50943">
    <property type="entry name" value="HTH_CROC1"/>
    <property type="match status" value="1"/>
</dbReference>
<keyword evidence="2" id="KW-0805">Transcription regulation</keyword>
<dbReference type="Gene3D" id="1.10.260.40">
    <property type="entry name" value="lambda repressor-like DNA-binding domains"/>
    <property type="match status" value="1"/>
</dbReference>
<keyword evidence="8" id="KW-1185">Reference proteome</keyword>
<dbReference type="GO" id="GO:0003700">
    <property type="term" value="F:DNA-binding transcription factor activity"/>
    <property type="evidence" value="ECO:0007669"/>
    <property type="project" value="TreeGrafter"/>
</dbReference>
<organism evidence="7 8">
    <name type="scientific">Leuconostoc fallax</name>
    <dbReference type="NCBI Taxonomy" id="1251"/>
    <lineage>
        <taxon>Bacteria</taxon>
        <taxon>Bacillati</taxon>
        <taxon>Bacillota</taxon>
        <taxon>Bacilli</taxon>
        <taxon>Lactobacillales</taxon>
        <taxon>Lactobacillaceae</taxon>
        <taxon>Leuconostoc</taxon>
    </lineage>
</organism>
<keyword evidence="4" id="KW-0804">Transcription</keyword>
<dbReference type="CDD" id="cd01392">
    <property type="entry name" value="HTH_LacI"/>
    <property type="match status" value="1"/>
</dbReference>
<dbReference type="InterPro" id="IPR010982">
    <property type="entry name" value="Lambda_DNA-bd_dom_sf"/>
</dbReference>
<protein>
    <submittedName>
        <fullName evidence="7">Uncharacterized protein</fullName>
    </submittedName>
</protein>
<reference evidence="7 8" key="1">
    <citation type="journal article" date="2019" name="Appl. Microbiol. Biotechnol.">
        <title>Uncovering carbohydrate metabolism through a genotype-phenotype association study of 56 lactic acid bacteria genomes.</title>
        <authorList>
            <person name="Buron-Moles G."/>
            <person name="Chailyan A."/>
            <person name="Dolejs I."/>
            <person name="Forster J."/>
            <person name="Miks M.H."/>
        </authorList>
    </citation>
    <scope>NUCLEOTIDE SEQUENCE [LARGE SCALE GENOMIC DNA]</scope>
    <source>
        <strain evidence="7 8">ATCC 700006</strain>
    </source>
</reference>
<feature type="domain" description="HTH lacI-type" evidence="5">
    <location>
        <begin position="1"/>
        <end position="52"/>
    </location>
</feature>